<evidence type="ECO:0000256" key="1">
    <source>
        <dbReference type="SAM" id="MobiDB-lite"/>
    </source>
</evidence>
<sequence>SCPGLCNLKSPGPNTGVGGLSLLQEIFPTQGSNPGLPHRRQDSLPAEPQGKPKNTG</sequence>
<feature type="region of interest" description="Disordered" evidence="1">
    <location>
        <begin position="1"/>
        <end position="20"/>
    </location>
</feature>
<dbReference type="EMBL" id="OX459942">
    <property type="protein sequence ID" value="CAI9177067.1"/>
    <property type="molecule type" value="Genomic_DNA"/>
</dbReference>
<feature type="non-terminal residue" evidence="2">
    <location>
        <position position="56"/>
    </location>
</feature>
<protein>
    <submittedName>
        <fullName evidence="2">Uncharacterized protein</fullName>
    </submittedName>
</protein>
<feature type="non-terminal residue" evidence="2">
    <location>
        <position position="1"/>
    </location>
</feature>
<proteinExistence type="predicted"/>
<accession>A0ABN8ZSX2</accession>
<organism evidence="2 3">
    <name type="scientific">Rangifer tarandus platyrhynchus</name>
    <name type="common">Svalbard reindeer</name>
    <dbReference type="NCBI Taxonomy" id="3082113"/>
    <lineage>
        <taxon>Eukaryota</taxon>
        <taxon>Metazoa</taxon>
        <taxon>Chordata</taxon>
        <taxon>Craniata</taxon>
        <taxon>Vertebrata</taxon>
        <taxon>Euteleostomi</taxon>
        <taxon>Mammalia</taxon>
        <taxon>Eutheria</taxon>
        <taxon>Laurasiatheria</taxon>
        <taxon>Artiodactyla</taxon>
        <taxon>Ruminantia</taxon>
        <taxon>Pecora</taxon>
        <taxon>Cervidae</taxon>
        <taxon>Odocoileinae</taxon>
        <taxon>Rangifer</taxon>
    </lineage>
</organism>
<evidence type="ECO:0000313" key="3">
    <source>
        <dbReference type="Proteomes" id="UP001176941"/>
    </source>
</evidence>
<name>A0ABN8ZSX2_RANTA</name>
<evidence type="ECO:0000313" key="2">
    <source>
        <dbReference type="EMBL" id="CAI9177067.1"/>
    </source>
</evidence>
<gene>
    <name evidence="2" type="ORF">MRATA1EN1_LOCUS26029</name>
</gene>
<reference evidence="2" key="1">
    <citation type="submission" date="2023-04" db="EMBL/GenBank/DDBJ databases">
        <authorList>
            <consortium name="ELIXIR-Norway"/>
        </authorList>
    </citation>
    <scope>NUCLEOTIDE SEQUENCE [LARGE SCALE GENOMIC DNA]</scope>
</reference>
<keyword evidence="3" id="KW-1185">Reference proteome</keyword>
<feature type="region of interest" description="Disordered" evidence="1">
    <location>
        <begin position="27"/>
        <end position="56"/>
    </location>
</feature>
<dbReference type="Proteomes" id="UP001176941">
    <property type="component" value="Chromosome 6"/>
</dbReference>